<comment type="caution">
    <text evidence="6">The sequence shown here is derived from an EMBL/GenBank/DDBJ whole genome shotgun (WGS) entry which is preliminary data.</text>
</comment>
<dbReference type="Proteomes" id="UP000718564">
    <property type="component" value="Unassembled WGS sequence"/>
</dbReference>
<dbReference type="PROSITE" id="PS51736">
    <property type="entry name" value="RECOMBINASES_3"/>
    <property type="match status" value="1"/>
</dbReference>
<gene>
    <name evidence="6" type="ORF">DP116_13135</name>
</gene>
<dbReference type="Pfam" id="PF12728">
    <property type="entry name" value="HTH_17"/>
    <property type="match status" value="1"/>
</dbReference>
<keyword evidence="1" id="KW-0229">DNA integration</keyword>
<dbReference type="Gene3D" id="1.10.287.2170">
    <property type="match status" value="1"/>
</dbReference>
<dbReference type="EMBL" id="QMEB01000089">
    <property type="protein sequence ID" value="NMG20352.1"/>
    <property type="molecule type" value="Genomic_DNA"/>
</dbReference>
<feature type="active site" description="O-(5'-phospho-DNA)-serine intermediate" evidence="4">
    <location>
        <position position="64"/>
    </location>
</feature>
<dbReference type="CDD" id="cd04762">
    <property type="entry name" value="HTH_MerR-trunc"/>
    <property type="match status" value="1"/>
</dbReference>
<name>A0ABX1P7F4_9CYAN</name>
<dbReference type="SUPFAM" id="SSF46955">
    <property type="entry name" value="Putative DNA-binding domain"/>
    <property type="match status" value="1"/>
</dbReference>
<dbReference type="Gene3D" id="1.10.1660.10">
    <property type="match status" value="1"/>
</dbReference>
<keyword evidence="2" id="KW-0238">DNA-binding</keyword>
<proteinExistence type="predicted"/>
<feature type="domain" description="Resolvase/invertase-type recombinase catalytic" evidence="5">
    <location>
        <begin position="56"/>
        <end position="195"/>
    </location>
</feature>
<dbReference type="InterPro" id="IPR048046">
    <property type="entry name" value="Transpos_IS607"/>
</dbReference>
<accession>A0ABX1P7F4</accession>
<dbReference type="InterPro" id="IPR009061">
    <property type="entry name" value="DNA-bd_dom_put_sf"/>
</dbReference>
<evidence type="ECO:0000313" key="7">
    <source>
        <dbReference type="Proteomes" id="UP000718564"/>
    </source>
</evidence>
<dbReference type="NCBIfam" id="NF033518">
    <property type="entry name" value="transpos_IS607"/>
    <property type="match status" value="1"/>
</dbReference>
<dbReference type="InterPro" id="IPR036162">
    <property type="entry name" value="Resolvase-like_N_sf"/>
</dbReference>
<sequence length="195" mass="22957">MYLTPAEAQKRYGYHPKTLTRWADEGKIQYIKSPGGHRRYLIESIEKLVDRVDQRPIILYARVSTTSQKDDLASQIEYLGKNYPNCKCINDFGSGLNFKRKKFISLMEQVSKQEIQSIVVAHKDRLCRFGFDFVEWFCNLNHCDIIVLNNTYKSPHQELMEDFMSIMHCFSSKLDFLRKYEKIIESYSEKSDTAL</sequence>
<dbReference type="InterPro" id="IPR006119">
    <property type="entry name" value="Resolv_N"/>
</dbReference>
<evidence type="ECO:0000259" key="5">
    <source>
        <dbReference type="PROSITE" id="PS51736"/>
    </source>
</evidence>
<dbReference type="InterPro" id="IPR006118">
    <property type="entry name" value="Recombinase_CS"/>
</dbReference>
<dbReference type="SUPFAM" id="SSF53041">
    <property type="entry name" value="Resolvase-like"/>
    <property type="match status" value="1"/>
</dbReference>
<keyword evidence="3" id="KW-0233">DNA recombination</keyword>
<dbReference type="PANTHER" id="PTHR36172:SF1">
    <property type="entry name" value="RESOLVASE-RELATED"/>
    <property type="match status" value="1"/>
</dbReference>
<dbReference type="Pfam" id="PF00239">
    <property type="entry name" value="Resolvase"/>
    <property type="match status" value="1"/>
</dbReference>
<evidence type="ECO:0000256" key="1">
    <source>
        <dbReference type="ARBA" id="ARBA00022908"/>
    </source>
</evidence>
<evidence type="ECO:0000256" key="4">
    <source>
        <dbReference type="PROSITE-ProRule" id="PRU10137"/>
    </source>
</evidence>
<dbReference type="PROSITE" id="PS00397">
    <property type="entry name" value="RECOMBINASES_1"/>
    <property type="match status" value="1"/>
</dbReference>
<evidence type="ECO:0000256" key="3">
    <source>
        <dbReference type="ARBA" id="ARBA00023172"/>
    </source>
</evidence>
<keyword evidence="7" id="KW-1185">Reference proteome</keyword>
<dbReference type="InterPro" id="IPR051491">
    <property type="entry name" value="Recombinase/Transposase-rel"/>
</dbReference>
<dbReference type="InterPro" id="IPR041657">
    <property type="entry name" value="HTH_17"/>
</dbReference>
<dbReference type="Gene3D" id="3.40.50.1390">
    <property type="entry name" value="Resolvase, N-terminal catalytic domain"/>
    <property type="match status" value="1"/>
</dbReference>
<organism evidence="6 7">
    <name type="scientific">Brasilonema bromeliae SPC951</name>
    <dbReference type="NCBI Taxonomy" id="385972"/>
    <lineage>
        <taxon>Bacteria</taxon>
        <taxon>Bacillati</taxon>
        <taxon>Cyanobacteriota</taxon>
        <taxon>Cyanophyceae</taxon>
        <taxon>Nostocales</taxon>
        <taxon>Scytonemataceae</taxon>
        <taxon>Brasilonema</taxon>
        <taxon>Bromeliae group (in: Brasilonema)</taxon>
    </lineage>
</organism>
<dbReference type="RefSeq" id="WP_169155612.1">
    <property type="nucleotide sequence ID" value="NZ_CAWPJE010000071.1"/>
</dbReference>
<protein>
    <submittedName>
        <fullName evidence="6">IS607 family transposase</fullName>
    </submittedName>
</protein>
<dbReference type="SMART" id="SM00857">
    <property type="entry name" value="Resolvase"/>
    <property type="match status" value="1"/>
</dbReference>
<reference evidence="6 7" key="1">
    <citation type="submission" date="2018-06" db="EMBL/GenBank/DDBJ databases">
        <title>Comparative genomics of Brasilonema spp. strains.</title>
        <authorList>
            <person name="Alvarenga D.O."/>
            <person name="Fiore M.F."/>
            <person name="Varani A.M."/>
        </authorList>
    </citation>
    <scope>NUCLEOTIDE SEQUENCE [LARGE SCALE GENOMIC DNA]</scope>
    <source>
        <strain evidence="6 7">SPC951</strain>
    </source>
</reference>
<evidence type="ECO:0000313" key="6">
    <source>
        <dbReference type="EMBL" id="NMG20352.1"/>
    </source>
</evidence>
<evidence type="ECO:0000256" key="2">
    <source>
        <dbReference type="ARBA" id="ARBA00023125"/>
    </source>
</evidence>
<dbReference type="PANTHER" id="PTHR36172">
    <property type="match status" value="1"/>
</dbReference>